<evidence type="ECO:0000313" key="6">
    <source>
        <dbReference type="EMBL" id="TDB66973.1"/>
    </source>
</evidence>
<dbReference type="InterPro" id="IPR051409">
    <property type="entry name" value="Atypical_kinase_ADCK"/>
</dbReference>
<dbReference type="Gene3D" id="1.10.510.10">
    <property type="entry name" value="Transferase(Phosphotransferase) domain 1"/>
    <property type="match status" value="1"/>
</dbReference>
<comment type="caution">
    <text evidence="6">The sequence shown here is derived from an EMBL/GenBank/DDBJ whole genome shotgun (WGS) entry which is preliminary data.</text>
</comment>
<dbReference type="InterPro" id="IPR011009">
    <property type="entry name" value="Kinase-like_dom_sf"/>
</dbReference>
<evidence type="ECO:0000256" key="1">
    <source>
        <dbReference type="ARBA" id="ARBA00009670"/>
    </source>
</evidence>
<evidence type="ECO:0000256" key="4">
    <source>
        <dbReference type="ARBA" id="ARBA00022840"/>
    </source>
</evidence>
<proteinExistence type="inferred from homology"/>
<dbReference type="GO" id="GO:0004672">
    <property type="term" value="F:protein kinase activity"/>
    <property type="evidence" value="ECO:0007669"/>
    <property type="project" value="InterPro"/>
</dbReference>
<keyword evidence="6" id="KW-0418">Kinase</keyword>
<dbReference type="PROSITE" id="PS50011">
    <property type="entry name" value="PROTEIN_KINASE_DOM"/>
    <property type="match status" value="1"/>
</dbReference>
<accession>A0A4R4KGT6</accession>
<keyword evidence="2" id="KW-0808">Transferase</keyword>
<dbReference type="RefSeq" id="WP_132116151.1">
    <property type="nucleotide sequence ID" value="NZ_SMJU01000004.1"/>
</dbReference>
<dbReference type="Pfam" id="PF03109">
    <property type="entry name" value="ABC1"/>
    <property type="match status" value="1"/>
</dbReference>
<keyword evidence="7" id="KW-1185">Reference proteome</keyword>
<dbReference type="InterPro" id="IPR004147">
    <property type="entry name" value="ABC1_dom"/>
</dbReference>
<dbReference type="GO" id="GO:0005524">
    <property type="term" value="F:ATP binding"/>
    <property type="evidence" value="ECO:0007669"/>
    <property type="project" value="UniProtKB-KW"/>
</dbReference>
<evidence type="ECO:0000259" key="5">
    <source>
        <dbReference type="PROSITE" id="PS50011"/>
    </source>
</evidence>
<name>A0A4R4KGT6_9BACT</name>
<dbReference type="OrthoDB" id="9795390at2"/>
<keyword evidence="3" id="KW-0547">Nucleotide-binding</keyword>
<dbReference type="SUPFAM" id="SSF56112">
    <property type="entry name" value="Protein kinase-like (PK-like)"/>
    <property type="match status" value="1"/>
</dbReference>
<dbReference type="Proteomes" id="UP000295706">
    <property type="component" value="Unassembled WGS sequence"/>
</dbReference>
<comment type="similarity">
    <text evidence="1">Belongs to the protein kinase superfamily. ADCK protein kinase family.</text>
</comment>
<evidence type="ECO:0000256" key="3">
    <source>
        <dbReference type="ARBA" id="ARBA00022741"/>
    </source>
</evidence>
<dbReference type="AlphaFoldDB" id="A0A4R4KGT6"/>
<keyword evidence="4" id="KW-0067">ATP-binding</keyword>
<dbReference type="PANTHER" id="PTHR43851">
    <property type="match status" value="1"/>
</dbReference>
<reference evidence="6 7" key="1">
    <citation type="submission" date="2019-02" db="EMBL/GenBank/DDBJ databases">
        <title>Arundinibacter roseus gen. nov., sp. nov., a new member of the family Cytophagaceae.</title>
        <authorList>
            <person name="Szuroczki S."/>
            <person name="Khayer B."/>
            <person name="Sproer C."/>
            <person name="Toumi M."/>
            <person name="Szabo A."/>
            <person name="Felfoldi T."/>
            <person name="Schumann P."/>
            <person name="Toth E."/>
        </authorList>
    </citation>
    <scope>NUCLEOTIDE SEQUENCE [LARGE SCALE GENOMIC DNA]</scope>
    <source>
        <strain evidence="6 7">DMA-k-7a</strain>
    </source>
</reference>
<organism evidence="6 7">
    <name type="scientific">Arundinibacter roseus</name>
    <dbReference type="NCBI Taxonomy" id="2070510"/>
    <lineage>
        <taxon>Bacteria</taxon>
        <taxon>Pseudomonadati</taxon>
        <taxon>Bacteroidota</taxon>
        <taxon>Cytophagia</taxon>
        <taxon>Cytophagales</taxon>
        <taxon>Spirosomataceae</taxon>
        <taxon>Arundinibacter</taxon>
    </lineage>
</organism>
<dbReference type="GO" id="GO:0006744">
    <property type="term" value="P:ubiquinone biosynthetic process"/>
    <property type="evidence" value="ECO:0007669"/>
    <property type="project" value="TreeGrafter"/>
</dbReference>
<evidence type="ECO:0000313" key="7">
    <source>
        <dbReference type="Proteomes" id="UP000295706"/>
    </source>
</evidence>
<feature type="domain" description="Protein kinase" evidence="5">
    <location>
        <begin position="121"/>
        <end position="443"/>
    </location>
</feature>
<evidence type="ECO:0000256" key="2">
    <source>
        <dbReference type="ARBA" id="ARBA00022679"/>
    </source>
</evidence>
<dbReference type="InterPro" id="IPR000719">
    <property type="entry name" value="Prot_kinase_dom"/>
</dbReference>
<dbReference type="PANTHER" id="PTHR43851:SF3">
    <property type="entry name" value="COENZYME Q8"/>
    <property type="match status" value="1"/>
</dbReference>
<dbReference type="CDD" id="cd13970">
    <property type="entry name" value="ABC1_ADCK3"/>
    <property type="match status" value="1"/>
</dbReference>
<dbReference type="EMBL" id="SMJU01000004">
    <property type="protein sequence ID" value="TDB66973.1"/>
    <property type="molecule type" value="Genomic_DNA"/>
</dbReference>
<gene>
    <name evidence="6" type="ORF">EZE20_07605</name>
</gene>
<dbReference type="InterPro" id="IPR034646">
    <property type="entry name" value="ADCK3_dom"/>
</dbReference>
<protein>
    <submittedName>
        <fullName evidence="6">AarF/ABC1/UbiB kinase family protein</fullName>
    </submittedName>
</protein>
<sequence length="443" mass="50489">MKEQQSIPTSKVARATQFVKTGVKIGGNYLKYNVKKMVDPAFTKDELHLDNATDIYDSLSQLKGSALKVAQMLSMDRNVLPRAYVDRFQMSQYSAPPLSGPLVVKTFKNYFGKAPHELFDSFEIKALNAASIGQVHVATLNGKKLAVKIQYPGVANSISSDLKMVKPMAVRLFNLNESDIERYMGEVESKLLEETDYELELRRSMEISKACAHIPNLQFPVYYPEFSANRILTMDWLNGQHLKDFLLTNPSQDVRNKIGQALWDFYDFQVHQLRQVHADPHPGNFLMQADGTMGVIDFGCVKVIPDFFYENYFALINPDTVEDQAKTERIFYNLEFLVDTDTESERRMFSDLFKTMIDLLGRPFAVDSFDFGDETYFDSVYAFADDLAKVDALKNSKVARGSQHGLYINRTYFGLYSMLNELKANVVTNKPDWLVSSKKKQLA</sequence>